<comment type="subunit">
    <text evidence="5">Homodimer.</text>
</comment>
<evidence type="ECO:0000256" key="9">
    <source>
        <dbReference type="ARBA" id="ARBA00022729"/>
    </source>
</evidence>
<feature type="domain" description="Beta-mannosidase-like galactose-binding" evidence="20">
    <location>
        <begin position="31"/>
        <end position="207"/>
    </location>
</feature>
<evidence type="ECO:0000259" key="18">
    <source>
        <dbReference type="Pfam" id="PF17753"/>
    </source>
</evidence>
<proteinExistence type="inferred from homology"/>
<evidence type="ECO:0000313" key="22">
    <source>
        <dbReference type="Proteomes" id="UP000016931"/>
    </source>
</evidence>
<evidence type="ECO:0000256" key="12">
    <source>
        <dbReference type="ARBA" id="ARBA00023277"/>
    </source>
</evidence>
<dbReference type="InterPro" id="IPR017853">
    <property type="entry name" value="GH"/>
</dbReference>
<dbReference type="InterPro" id="IPR041447">
    <property type="entry name" value="Mannosidase_ig"/>
</dbReference>
<protein>
    <recommendedName>
        <fullName evidence="7">Beta-mannosidase A</fullName>
        <ecNumber evidence="6">3.2.1.25</ecNumber>
    </recommendedName>
    <alternativeName>
        <fullName evidence="15">Mannanase A</fullName>
    </alternativeName>
</protein>
<dbReference type="InterPro" id="IPR013783">
    <property type="entry name" value="Ig-like_fold"/>
</dbReference>
<evidence type="ECO:0000256" key="11">
    <source>
        <dbReference type="ARBA" id="ARBA00023180"/>
    </source>
</evidence>
<evidence type="ECO:0000256" key="14">
    <source>
        <dbReference type="ARBA" id="ARBA00023326"/>
    </source>
</evidence>
<dbReference type="RefSeq" id="XP_016766016.1">
    <property type="nucleotide sequence ID" value="XM_016907524.1"/>
</dbReference>
<gene>
    <name evidence="21" type="ORF">SEPMUDRAFT_153725</name>
</gene>
<dbReference type="GO" id="GO:0005576">
    <property type="term" value="C:extracellular region"/>
    <property type="evidence" value="ECO:0007669"/>
    <property type="project" value="UniProtKB-SubCell"/>
</dbReference>
<keyword evidence="22" id="KW-1185">Reference proteome</keyword>
<evidence type="ECO:0000256" key="5">
    <source>
        <dbReference type="ARBA" id="ARBA00011738"/>
    </source>
</evidence>
<dbReference type="GO" id="GO:0004567">
    <property type="term" value="F:beta-mannosidase activity"/>
    <property type="evidence" value="ECO:0007669"/>
    <property type="project" value="UniProtKB-EC"/>
</dbReference>
<evidence type="ECO:0000259" key="20">
    <source>
        <dbReference type="Pfam" id="PF22666"/>
    </source>
</evidence>
<dbReference type="EMBL" id="KB456260">
    <property type="protein sequence ID" value="EMF17895.1"/>
    <property type="molecule type" value="Genomic_DNA"/>
</dbReference>
<dbReference type="InterPro" id="IPR008979">
    <property type="entry name" value="Galactose-bd-like_sf"/>
</dbReference>
<evidence type="ECO:0000256" key="8">
    <source>
        <dbReference type="ARBA" id="ARBA00022525"/>
    </source>
</evidence>
<feature type="domain" description="Mannosidase Ig/CBM-like" evidence="19">
    <location>
        <begin position="745"/>
        <end position="852"/>
    </location>
</feature>
<keyword evidence="9 16" id="KW-0732">Signal</keyword>
<dbReference type="InterPro" id="IPR006102">
    <property type="entry name" value="Ig-like_GH2"/>
</dbReference>
<evidence type="ECO:0000313" key="21">
    <source>
        <dbReference type="EMBL" id="EMF17895.1"/>
    </source>
</evidence>
<evidence type="ECO:0000256" key="4">
    <source>
        <dbReference type="ARBA" id="ARBA00007483"/>
    </source>
</evidence>
<dbReference type="Gene3D" id="3.20.20.80">
    <property type="entry name" value="Glycosidases"/>
    <property type="match status" value="1"/>
</dbReference>
<dbReference type="PANTHER" id="PTHR43730">
    <property type="entry name" value="BETA-MANNOSIDASE"/>
    <property type="match status" value="1"/>
</dbReference>
<sequence>MRLLYHAWAWLHLLHGHVDAQRVISLAGNGWTISNPSLNVSLPAKLPSYVQLDLHDNQVIGDPLFGQNSFDLRFIVAENWTYTSAPISGLSSDDASSTWLLFNGLDTFTSISFCGHHVASTNNQFRQYWFDVSAFLANCKPEDQMVEINFGSAAKIADDIANEPGQETWPDGVMQLYQYPNRWFVRKEQSDFGWDWGPAFVPAGPWQPAWVVQLQQEEVQIRNSLVDIYRQGQLNNLPPDQNQPWVVNASLDYFGSIPSGATVQYRLTDRANTTLIAQGELCNITISATAVTGLTTIPDGSVELWWPVKMGAQPLYYMTIDLMSASGKTLASVTKRVGFRTIVLNGNPVSSEELALGIAPGNNWHFEINGKQFFAKGSNFIPPDVFWPTVTPQRISNLFDTAIAGNQNMLRVWSSGAYSPDFMYDLADEKGLLLWSEFEFGCALYPVFPEFLANVRAEAEYQVRRINHHPSLAFWAGANEMENLELPNANKSAPQDYPRYQAEYETLFLHTILPAVYENSKSISYQPSSTSNGWLSLNHSAPVEEIMIQRYNNKTDGHVYGETDYYNYKSEFLGNTTSYPIGRFSNEFGYHSMPSLQSWRQQIAESDLHFNSTTILLRNQHNPPGNLDTSNLTKSLVGQAQMTTAVERWYPTPSKIDPIGNFSAWCHATQIFQAEFYRSQIEFYRRGSGLPNRCMGSLYWQLEDIWSAPTWAGVEYDGRWKVLHYIAKAAYEPVIIAPYFDSATGNLSIWATSDLWESVSGTATFEWYDWSGAKLENVPAADGAGAVPVTIGALNSTKILQTNTTSTLQTLSHDDTNALLRMQISVQGRLPNSAVVQTFQSENWFHPRPLKDAALVDPGLQLRYDAYSNVFSVTATSGVAAWVWLDYPAGAVVHFESNGFWLARGETRQVGYTVQKDETKGTWVDGVTVESIWNQTLSV</sequence>
<dbReference type="SUPFAM" id="SSF51445">
    <property type="entry name" value="(Trans)glycosidases"/>
    <property type="match status" value="1"/>
</dbReference>
<dbReference type="UniPathway" id="UPA00280"/>
<keyword evidence="8" id="KW-0964">Secreted</keyword>
<keyword evidence="11" id="KW-0325">Glycoprotein</keyword>
<dbReference type="GeneID" id="27904661"/>
<dbReference type="FunFam" id="3.20.20.80:FF:000084">
    <property type="entry name" value="Beta-mannosidase A"/>
    <property type="match status" value="1"/>
</dbReference>
<evidence type="ECO:0000256" key="13">
    <source>
        <dbReference type="ARBA" id="ARBA00023295"/>
    </source>
</evidence>
<evidence type="ECO:0000256" key="16">
    <source>
        <dbReference type="SAM" id="SignalP"/>
    </source>
</evidence>
<evidence type="ECO:0000256" key="10">
    <source>
        <dbReference type="ARBA" id="ARBA00022801"/>
    </source>
</evidence>
<dbReference type="eggNOG" id="KOG2230">
    <property type="taxonomic scope" value="Eukaryota"/>
</dbReference>
<keyword evidence="10 21" id="KW-0378">Hydrolase</keyword>
<evidence type="ECO:0000256" key="15">
    <source>
        <dbReference type="ARBA" id="ARBA00031061"/>
    </source>
</evidence>
<dbReference type="SUPFAM" id="SSF49303">
    <property type="entry name" value="beta-Galactosidase/glucuronidase domain"/>
    <property type="match status" value="1"/>
</dbReference>
<accession>N1QL24</accession>
<evidence type="ECO:0000256" key="3">
    <source>
        <dbReference type="ARBA" id="ARBA00004740"/>
    </source>
</evidence>
<feature type="signal peptide" evidence="16">
    <location>
        <begin position="1"/>
        <end position="20"/>
    </location>
</feature>
<comment type="subcellular location">
    <subcellularLocation>
        <location evidence="2">Secreted</location>
    </subcellularLocation>
</comment>
<dbReference type="SUPFAM" id="SSF49785">
    <property type="entry name" value="Galactose-binding domain-like"/>
    <property type="match status" value="1"/>
</dbReference>
<feature type="domain" description="Glycoside hydrolase family 2 immunoglobulin-like beta-sandwich" evidence="17">
    <location>
        <begin position="270"/>
        <end position="340"/>
    </location>
</feature>
<dbReference type="InterPro" id="IPR054593">
    <property type="entry name" value="Beta-mannosidase-like_N2"/>
</dbReference>
<dbReference type="EC" id="3.2.1.25" evidence="6"/>
<evidence type="ECO:0000256" key="1">
    <source>
        <dbReference type="ARBA" id="ARBA00000829"/>
    </source>
</evidence>
<keyword evidence="14" id="KW-0624">Polysaccharide degradation</keyword>
<dbReference type="AlphaFoldDB" id="N1QL24"/>
<feature type="chain" id="PRO_5004110959" description="Beta-mannosidase A" evidence="16">
    <location>
        <begin position="21"/>
        <end position="939"/>
    </location>
</feature>
<dbReference type="Pfam" id="PF17786">
    <property type="entry name" value="Mannosidase_ig"/>
    <property type="match status" value="1"/>
</dbReference>
<organism evidence="21 22">
    <name type="scientific">Sphaerulina musiva (strain SO2202)</name>
    <name type="common">Poplar stem canker fungus</name>
    <name type="synonym">Septoria musiva</name>
    <dbReference type="NCBI Taxonomy" id="692275"/>
    <lineage>
        <taxon>Eukaryota</taxon>
        <taxon>Fungi</taxon>
        <taxon>Dikarya</taxon>
        <taxon>Ascomycota</taxon>
        <taxon>Pezizomycotina</taxon>
        <taxon>Dothideomycetes</taxon>
        <taxon>Dothideomycetidae</taxon>
        <taxon>Mycosphaerellales</taxon>
        <taxon>Mycosphaerellaceae</taxon>
        <taxon>Sphaerulina</taxon>
    </lineage>
</organism>
<evidence type="ECO:0000256" key="6">
    <source>
        <dbReference type="ARBA" id="ARBA00012754"/>
    </source>
</evidence>
<dbReference type="OrthoDB" id="2866996at2759"/>
<comment type="catalytic activity">
    <reaction evidence="1">
        <text>Hydrolysis of terminal, non-reducing beta-D-mannose residues in beta-D-mannosides.</text>
        <dbReference type="EC" id="3.2.1.25"/>
    </reaction>
</comment>
<dbReference type="Gene3D" id="2.60.40.10">
    <property type="entry name" value="Immunoglobulins"/>
    <property type="match status" value="3"/>
</dbReference>
<dbReference type="Pfam" id="PF00703">
    <property type="entry name" value="Glyco_hydro_2"/>
    <property type="match status" value="1"/>
</dbReference>
<keyword evidence="13" id="KW-0326">Glycosidase</keyword>
<dbReference type="InterPro" id="IPR036156">
    <property type="entry name" value="Beta-gal/glucu_dom_sf"/>
</dbReference>
<dbReference type="Pfam" id="PF22666">
    <property type="entry name" value="Glyco_hydro_2_N2"/>
    <property type="match status" value="1"/>
</dbReference>
<comment type="pathway">
    <text evidence="3">Glycan metabolism; N-glycan degradation.</text>
</comment>
<reference evidence="21 22" key="1">
    <citation type="journal article" date="2012" name="PLoS Pathog.">
        <title>Diverse lifestyles and strategies of plant pathogenesis encoded in the genomes of eighteen Dothideomycetes fungi.</title>
        <authorList>
            <person name="Ohm R.A."/>
            <person name="Feau N."/>
            <person name="Henrissat B."/>
            <person name="Schoch C.L."/>
            <person name="Horwitz B.A."/>
            <person name="Barry K.W."/>
            <person name="Condon B.J."/>
            <person name="Copeland A.C."/>
            <person name="Dhillon B."/>
            <person name="Glaser F."/>
            <person name="Hesse C.N."/>
            <person name="Kosti I."/>
            <person name="LaButti K."/>
            <person name="Lindquist E.A."/>
            <person name="Lucas S."/>
            <person name="Salamov A.A."/>
            <person name="Bradshaw R.E."/>
            <person name="Ciuffetti L."/>
            <person name="Hamelin R.C."/>
            <person name="Kema G.H.J."/>
            <person name="Lawrence C."/>
            <person name="Scott J.A."/>
            <person name="Spatafora J.W."/>
            <person name="Turgeon B.G."/>
            <person name="de Wit P.J.G.M."/>
            <person name="Zhong S."/>
            <person name="Goodwin S.B."/>
            <person name="Grigoriev I.V."/>
        </authorList>
    </citation>
    <scope>NUCLEOTIDE SEQUENCE [LARGE SCALE GENOMIC DNA]</scope>
    <source>
        <strain evidence="21 22">SO2202</strain>
    </source>
</reference>
<dbReference type="PANTHER" id="PTHR43730:SF5">
    <property type="entry name" value="BETA-MANNOSIDASE A"/>
    <property type="match status" value="1"/>
</dbReference>
<dbReference type="Pfam" id="PF17753">
    <property type="entry name" value="Ig_mannosidase"/>
    <property type="match status" value="1"/>
</dbReference>
<dbReference type="Gene3D" id="2.60.120.260">
    <property type="entry name" value="Galactose-binding domain-like"/>
    <property type="match status" value="1"/>
</dbReference>
<dbReference type="OMA" id="PWKPAYI"/>
<dbReference type="InterPro" id="IPR041625">
    <property type="entry name" value="Beta-mannosidase_Ig"/>
</dbReference>
<evidence type="ECO:0000256" key="7">
    <source>
        <dbReference type="ARBA" id="ARBA00021795"/>
    </source>
</evidence>
<evidence type="ECO:0000259" key="17">
    <source>
        <dbReference type="Pfam" id="PF00703"/>
    </source>
</evidence>
<dbReference type="GO" id="GO:0006516">
    <property type="term" value="P:glycoprotein catabolic process"/>
    <property type="evidence" value="ECO:0007669"/>
    <property type="project" value="TreeGrafter"/>
</dbReference>
<dbReference type="STRING" id="692275.N1QL24"/>
<dbReference type="Proteomes" id="UP000016931">
    <property type="component" value="Unassembled WGS sequence"/>
</dbReference>
<evidence type="ECO:0000259" key="19">
    <source>
        <dbReference type="Pfam" id="PF17786"/>
    </source>
</evidence>
<dbReference type="HOGENOM" id="CLU_005015_3_0_1"/>
<dbReference type="InterPro" id="IPR050887">
    <property type="entry name" value="Beta-mannosidase_GH2"/>
</dbReference>
<feature type="domain" description="Beta-mannosidase Ig-fold" evidence="18">
    <location>
        <begin position="855"/>
        <end position="934"/>
    </location>
</feature>
<comment type="similarity">
    <text evidence="4">Belongs to the glycosyl hydrolase 2 family. Beta-mannosidase A subfamily.</text>
</comment>
<keyword evidence="12" id="KW-0119">Carbohydrate metabolism</keyword>
<dbReference type="GO" id="GO:0000272">
    <property type="term" value="P:polysaccharide catabolic process"/>
    <property type="evidence" value="ECO:0007669"/>
    <property type="project" value="UniProtKB-KW"/>
</dbReference>
<evidence type="ECO:0000256" key="2">
    <source>
        <dbReference type="ARBA" id="ARBA00004613"/>
    </source>
</evidence>
<name>N1QL24_SPHMS</name>